<keyword evidence="4" id="KW-0238">DNA-binding</keyword>
<keyword evidence="2" id="KW-0067">ATP-binding</keyword>
<dbReference type="Gene3D" id="3.30.450.40">
    <property type="match status" value="1"/>
</dbReference>
<dbReference type="Pfam" id="PF00158">
    <property type="entry name" value="Sigma54_activat"/>
    <property type="match status" value="1"/>
</dbReference>
<keyword evidence="3" id="KW-0805">Transcription regulation</keyword>
<dbReference type="Gene3D" id="3.40.50.300">
    <property type="entry name" value="P-loop containing nucleotide triphosphate hydrolases"/>
    <property type="match status" value="1"/>
</dbReference>
<evidence type="ECO:0000256" key="5">
    <source>
        <dbReference type="ARBA" id="ARBA00023163"/>
    </source>
</evidence>
<evidence type="ECO:0000313" key="10">
    <source>
        <dbReference type="Proteomes" id="UP000070376"/>
    </source>
</evidence>
<dbReference type="STRING" id="1398.AB434_3069"/>
<dbReference type="InterPro" id="IPR002197">
    <property type="entry name" value="HTH_Fis"/>
</dbReference>
<dbReference type="InterPro" id="IPR029016">
    <property type="entry name" value="GAF-like_dom_sf"/>
</dbReference>
<dbReference type="Pfam" id="PF01590">
    <property type="entry name" value="GAF"/>
    <property type="match status" value="1"/>
</dbReference>
<organism evidence="8 10">
    <name type="scientific">Heyndrickxia coagulans</name>
    <name type="common">Weizmannia coagulans</name>
    <dbReference type="NCBI Taxonomy" id="1398"/>
    <lineage>
        <taxon>Bacteria</taxon>
        <taxon>Bacillati</taxon>
        <taxon>Bacillota</taxon>
        <taxon>Bacilli</taxon>
        <taxon>Bacillales</taxon>
        <taxon>Bacillaceae</taxon>
        <taxon>Heyndrickxia</taxon>
    </lineage>
</organism>
<dbReference type="GeneID" id="93259871"/>
<dbReference type="Proteomes" id="UP000032024">
    <property type="component" value="Chromosome"/>
</dbReference>
<dbReference type="GO" id="GO:0005524">
    <property type="term" value="F:ATP binding"/>
    <property type="evidence" value="ECO:0007669"/>
    <property type="project" value="UniProtKB-KW"/>
</dbReference>
<dbReference type="GO" id="GO:0006355">
    <property type="term" value="P:regulation of DNA-templated transcription"/>
    <property type="evidence" value="ECO:0007669"/>
    <property type="project" value="InterPro"/>
</dbReference>
<dbReference type="Gene3D" id="1.10.8.60">
    <property type="match status" value="1"/>
</dbReference>
<dbReference type="SUPFAM" id="SSF52540">
    <property type="entry name" value="P-loop containing nucleoside triphosphate hydrolases"/>
    <property type="match status" value="1"/>
</dbReference>
<keyword evidence="9" id="KW-1185">Reference proteome</keyword>
<dbReference type="InterPro" id="IPR009057">
    <property type="entry name" value="Homeodomain-like_sf"/>
</dbReference>
<gene>
    <name evidence="8" type="ORF">HMPREF3213_02158</name>
    <name evidence="7" type="ORF">SB48_HM08orf03516</name>
</gene>
<protein>
    <submittedName>
        <fullName evidence="7">Fis family GAF modulated sigma-54 specific transcriptional regulator</fullName>
    </submittedName>
    <submittedName>
        <fullName evidence="8">Sigma-54 interaction domain protein</fullName>
    </submittedName>
</protein>
<evidence type="ECO:0000313" key="9">
    <source>
        <dbReference type="Proteomes" id="UP000032024"/>
    </source>
</evidence>
<evidence type="ECO:0000256" key="3">
    <source>
        <dbReference type="ARBA" id="ARBA00023015"/>
    </source>
</evidence>
<dbReference type="InterPro" id="IPR002078">
    <property type="entry name" value="Sigma_54_int"/>
</dbReference>
<proteinExistence type="predicted"/>
<dbReference type="InterPro" id="IPR027417">
    <property type="entry name" value="P-loop_NTPase"/>
</dbReference>
<dbReference type="InterPro" id="IPR025943">
    <property type="entry name" value="Sigma_54_int_dom_ATP-bd_2"/>
</dbReference>
<dbReference type="InterPro" id="IPR003018">
    <property type="entry name" value="GAF"/>
</dbReference>
<dbReference type="EMBL" id="LRPN01000083">
    <property type="protein sequence ID" value="KWZ81005.1"/>
    <property type="molecule type" value="Genomic_DNA"/>
</dbReference>
<dbReference type="EMBL" id="CP010525">
    <property type="protein sequence ID" value="AJO23023.1"/>
    <property type="molecule type" value="Genomic_DNA"/>
</dbReference>
<evidence type="ECO:0000256" key="2">
    <source>
        <dbReference type="ARBA" id="ARBA00022840"/>
    </source>
</evidence>
<dbReference type="InterPro" id="IPR003593">
    <property type="entry name" value="AAA+_ATPase"/>
</dbReference>
<dbReference type="SUPFAM" id="SSF46689">
    <property type="entry name" value="Homeodomain-like"/>
    <property type="match status" value="1"/>
</dbReference>
<dbReference type="SMART" id="SM00382">
    <property type="entry name" value="AAA"/>
    <property type="match status" value="1"/>
</dbReference>
<keyword evidence="1" id="KW-0547">Nucleotide-binding</keyword>
<dbReference type="PROSITE" id="PS00688">
    <property type="entry name" value="SIGMA54_INTERACT_3"/>
    <property type="match status" value="1"/>
</dbReference>
<dbReference type="Pfam" id="PF02954">
    <property type="entry name" value="HTH_8"/>
    <property type="match status" value="1"/>
</dbReference>
<dbReference type="CDD" id="cd00009">
    <property type="entry name" value="AAA"/>
    <property type="match status" value="1"/>
</dbReference>
<evidence type="ECO:0000313" key="7">
    <source>
        <dbReference type="EMBL" id="AJO23023.1"/>
    </source>
</evidence>
<feature type="domain" description="Sigma-54 factor interaction" evidence="6">
    <location>
        <begin position="307"/>
        <end position="532"/>
    </location>
</feature>
<dbReference type="PROSITE" id="PS50045">
    <property type="entry name" value="SIGMA54_INTERACT_4"/>
    <property type="match status" value="1"/>
</dbReference>
<dbReference type="GO" id="GO:0043565">
    <property type="term" value="F:sequence-specific DNA binding"/>
    <property type="evidence" value="ECO:0007669"/>
    <property type="project" value="InterPro"/>
</dbReference>
<name>A0A0C5C402_HEYCO</name>
<reference evidence="8" key="3">
    <citation type="submission" date="2016-01" db="EMBL/GenBank/DDBJ databases">
        <authorList>
            <person name="Oliw E.H."/>
        </authorList>
    </citation>
    <scope>NUCLEOTIDE SEQUENCE [LARGE SCALE GENOMIC DNA]</scope>
    <source>
        <strain evidence="8">GED7749B</strain>
    </source>
</reference>
<sequence>MAVCYWNTWKKFVQEGTLDPERINNRIAESWYRCKKRDVNPYLRKGQHILPVEKLLAHRERHKDFLNIAERHVKKMEPVFQEAGMMALLIDPCGHVLSVSGNRKTIFEAQKINFVEGVCWTEERVGTNAIGTTLETGEAVMVNGPEHFSVASHQWSCAAAPVYDSQRNLVGVMDLTCPYTESHPFMLAMVSSLAYTVEQEIVRMAKSRHERFIQKAVELSDQYGDRLLVITDEEGKAVAASRPLRKKMPDYFGRTIEEMTSQTDTIVNQSIPLPSSREKIGTCFFLSENKNLSGTLLQKEKFVFRGVTGISRSFQETLRKARIASLSDTTCFITGETGTGKELVARAIHENSSRKNGPFIAVNCGAVPKELMESEFFGYADGAFTGAKRGGHKGKFEQAHGGTLFLDEVAELPSAMQTALLRVLQERKVVPVGSAKEVSVDVRIIAATHKDLPKLVKEGKFREDLFYRLYVFPVRLPALRERKEDLPALIQYISRKKNQDVEIPPAVMKKMQDYHWPGNIRELMNVIENVRLLAVAGEEEAERYVDEYVSGETGLNGMEKQVTTLNPREAIERDMILEALKHTKGNAAAAAKMLDIPRSTFYRKLRKYGL</sequence>
<dbReference type="InterPro" id="IPR058031">
    <property type="entry name" value="AAA_lid_NorR"/>
</dbReference>
<accession>A0A0C5C402</accession>
<dbReference type="PRINTS" id="PR01590">
    <property type="entry name" value="HTHFIS"/>
</dbReference>
<dbReference type="PROSITE" id="PS00676">
    <property type="entry name" value="SIGMA54_INTERACT_2"/>
    <property type="match status" value="1"/>
</dbReference>
<reference evidence="10" key="4">
    <citation type="submission" date="2016-01" db="EMBL/GenBank/DDBJ databases">
        <authorList>
            <person name="Mitreva M."/>
            <person name="Pepin K.H."/>
            <person name="Mihindukulasuriya K.A."/>
            <person name="Fulton R."/>
            <person name="Fronick C."/>
            <person name="O'Laughlin M."/>
            <person name="Miner T."/>
            <person name="Herter B."/>
            <person name="Rosa B.A."/>
            <person name="Cordes M."/>
            <person name="Tomlinson C."/>
            <person name="Wollam A."/>
            <person name="Palsikar V.B."/>
            <person name="Mardis E.R."/>
            <person name="Wilson R.K."/>
        </authorList>
    </citation>
    <scope>NUCLEOTIDE SEQUENCE [LARGE SCALE GENOMIC DNA]</scope>
    <source>
        <strain evidence="10">GED7749B</strain>
    </source>
</reference>
<dbReference type="PATRIC" id="fig|1398.18.peg.2221"/>
<keyword evidence="5" id="KW-0804">Transcription</keyword>
<evidence type="ECO:0000313" key="8">
    <source>
        <dbReference type="EMBL" id="KWZ81005.1"/>
    </source>
</evidence>
<dbReference type="InterPro" id="IPR025944">
    <property type="entry name" value="Sigma_54_int_dom_CS"/>
</dbReference>
<reference evidence="7" key="1">
    <citation type="submission" date="2015-01" db="EMBL/GenBank/DDBJ databases">
        <title>Comparative genome analysis of Bacillus coagulans HM-08, Clostridium butyricum HM-68, Bacillus subtilis HM-66 and Bacillus licheniformis BL-09.</title>
        <authorList>
            <person name="Zhang H."/>
        </authorList>
    </citation>
    <scope>NUCLEOTIDE SEQUENCE [LARGE SCALE GENOMIC DNA]</scope>
    <source>
        <strain evidence="7">HM-08</strain>
    </source>
</reference>
<evidence type="ECO:0000256" key="4">
    <source>
        <dbReference type="ARBA" id="ARBA00023125"/>
    </source>
</evidence>
<dbReference type="RefSeq" id="WP_014098301.1">
    <property type="nucleotide sequence ID" value="NZ_CP010525.1"/>
</dbReference>
<evidence type="ECO:0000256" key="1">
    <source>
        <dbReference type="ARBA" id="ARBA00022741"/>
    </source>
</evidence>
<dbReference type="FunFam" id="3.40.50.300:FF:000006">
    <property type="entry name" value="DNA-binding transcriptional regulator NtrC"/>
    <property type="match status" value="1"/>
</dbReference>
<dbReference type="PANTHER" id="PTHR32071:SF101">
    <property type="entry name" value="ACETOIN DEHYDROGENASE OPERON TRANSCRIPTIONAL ACTIVATOR ACOR"/>
    <property type="match status" value="1"/>
</dbReference>
<evidence type="ECO:0000259" key="6">
    <source>
        <dbReference type="PROSITE" id="PS50045"/>
    </source>
</evidence>
<dbReference type="AlphaFoldDB" id="A0A0C5C402"/>
<dbReference type="Pfam" id="PF25601">
    <property type="entry name" value="AAA_lid_14"/>
    <property type="match status" value="1"/>
</dbReference>
<dbReference type="Proteomes" id="UP000070376">
    <property type="component" value="Unassembled WGS sequence"/>
</dbReference>
<dbReference type="Gene3D" id="1.10.10.60">
    <property type="entry name" value="Homeodomain-like"/>
    <property type="match status" value="1"/>
</dbReference>
<reference evidence="9" key="2">
    <citation type="submission" date="2015-01" db="EMBL/GenBank/DDBJ databases">
        <title>Comparative genome analysis of Bacillus coagulans HM-08, Clostridium butyricum HM-68, Bacillus subtilis HM-66 and Bacillus paralicheniformis BL-09.</title>
        <authorList>
            <person name="Zhang H."/>
        </authorList>
    </citation>
    <scope>NUCLEOTIDE SEQUENCE [LARGE SCALE GENOMIC DNA]</scope>
    <source>
        <strain evidence="9">HM-08</strain>
    </source>
</reference>
<dbReference type="PANTHER" id="PTHR32071">
    <property type="entry name" value="TRANSCRIPTIONAL REGULATORY PROTEIN"/>
    <property type="match status" value="1"/>
</dbReference>